<dbReference type="Proteomes" id="UP000029579">
    <property type="component" value="Unassembled WGS sequence"/>
</dbReference>
<dbReference type="PROSITE" id="PS51462">
    <property type="entry name" value="NUDIX"/>
    <property type="match status" value="1"/>
</dbReference>
<gene>
    <name evidence="4" type="ORF">HMPREF1630_06790</name>
</gene>
<dbReference type="AlphaFoldDB" id="A0A095X192"/>
<dbReference type="CDD" id="cd04690">
    <property type="entry name" value="NUDIX_Hydrolase"/>
    <property type="match status" value="1"/>
</dbReference>
<reference evidence="4 5" key="1">
    <citation type="submission" date="2014-07" db="EMBL/GenBank/DDBJ databases">
        <authorList>
            <person name="McCorrison J."/>
            <person name="Sanka R."/>
            <person name="Torralba M."/>
            <person name="Gillis M."/>
            <person name="Haft D.H."/>
            <person name="Methe B."/>
            <person name="Sutton G."/>
            <person name="Nelson K.E."/>
        </authorList>
    </citation>
    <scope>NUCLEOTIDE SEQUENCE [LARGE SCALE GENOMIC DNA]</scope>
    <source>
        <strain evidence="4 5">S7-1-13</strain>
    </source>
</reference>
<dbReference type="Gene3D" id="3.90.79.10">
    <property type="entry name" value="Nucleoside Triphosphate Pyrophosphohydrolase"/>
    <property type="match status" value="1"/>
</dbReference>
<evidence type="ECO:0000256" key="2">
    <source>
        <dbReference type="ARBA" id="ARBA00022801"/>
    </source>
</evidence>
<proteinExistence type="predicted"/>
<dbReference type="InterPro" id="IPR020084">
    <property type="entry name" value="NUDIX_hydrolase_CS"/>
</dbReference>
<dbReference type="EMBL" id="JRMW01000038">
    <property type="protein sequence ID" value="KGF03506.1"/>
    <property type="molecule type" value="Genomic_DNA"/>
</dbReference>
<feature type="domain" description="Nudix hydrolase" evidence="3">
    <location>
        <begin position="1"/>
        <end position="129"/>
    </location>
</feature>
<evidence type="ECO:0000256" key="1">
    <source>
        <dbReference type="ARBA" id="ARBA00001946"/>
    </source>
</evidence>
<dbReference type="eggNOG" id="COG1051">
    <property type="taxonomic scope" value="Bacteria"/>
</dbReference>
<protein>
    <recommendedName>
        <fullName evidence="3">Nudix hydrolase domain-containing protein</fullName>
    </recommendedName>
</protein>
<evidence type="ECO:0000313" key="4">
    <source>
        <dbReference type="EMBL" id="KGF03506.1"/>
    </source>
</evidence>
<dbReference type="Pfam" id="PF00293">
    <property type="entry name" value="NUDIX"/>
    <property type="match status" value="1"/>
</dbReference>
<keyword evidence="2" id="KW-0378">Hydrolase</keyword>
<dbReference type="InterPro" id="IPR015797">
    <property type="entry name" value="NUDIX_hydrolase-like_dom_sf"/>
</dbReference>
<dbReference type="PANTHER" id="PTHR43046:SF14">
    <property type="entry name" value="MUTT_NUDIX FAMILY PROTEIN"/>
    <property type="match status" value="1"/>
</dbReference>
<dbReference type="SUPFAM" id="SSF55811">
    <property type="entry name" value="Nudix"/>
    <property type="match status" value="1"/>
</dbReference>
<comment type="cofactor">
    <cofactor evidence="1">
        <name>Mg(2+)</name>
        <dbReference type="ChEBI" id="CHEBI:18420"/>
    </cofactor>
</comment>
<organism evidence="4 5">
    <name type="scientific">Anaerococcus lactolyticus S7-1-13</name>
    <dbReference type="NCBI Taxonomy" id="1284686"/>
    <lineage>
        <taxon>Bacteria</taxon>
        <taxon>Bacillati</taxon>
        <taxon>Bacillota</taxon>
        <taxon>Tissierellia</taxon>
        <taxon>Tissierellales</taxon>
        <taxon>Peptoniphilaceae</taxon>
        <taxon>Anaerococcus</taxon>
    </lineage>
</organism>
<dbReference type="GO" id="GO:0016787">
    <property type="term" value="F:hydrolase activity"/>
    <property type="evidence" value="ECO:0007669"/>
    <property type="project" value="UniProtKB-KW"/>
</dbReference>
<evidence type="ECO:0000313" key="5">
    <source>
        <dbReference type="Proteomes" id="UP000029579"/>
    </source>
</evidence>
<comment type="caution">
    <text evidence="4">The sequence shown here is derived from an EMBL/GenBank/DDBJ whole genome shotgun (WGS) entry which is preliminary data.</text>
</comment>
<accession>A0A095X192</accession>
<dbReference type="PANTHER" id="PTHR43046">
    <property type="entry name" value="GDP-MANNOSE MANNOSYL HYDROLASE"/>
    <property type="match status" value="1"/>
</dbReference>
<dbReference type="PROSITE" id="PS00893">
    <property type="entry name" value="NUDIX_BOX"/>
    <property type="match status" value="1"/>
</dbReference>
<dbReference type="InterPro" id="IPR000086">
    <property type="entry name" value="NUDIX_hydrolase_dom"/>
</dbReference>
<sequence length="137" mass="15636">MIRKSSALIINNNKMLVVKKKKNPTHYILPGGKIENSETPLDALKRELNEEINLNTVDNDFDFLGIFYTNSQFENSQLETYLFHLNNKKINGEIIIGREIGSYEWISLDDGQRSDLSSGITEFAIKEALKIGNKNDE</sequence>
<dbReference type="OrthoDB" id="9810648at2"/>
<name>A0A095X192_9FIRM</name>
<dbReference type="RefSeq" id="WP_002841637.1">
    <property type="nucleotide sequence ID" value="NZ_JRMW01000038.1"/>
</dbReference>
<evidence type="ECO:0000259" key="3">
    <source>
        <dbReference type="PROSITE" id="PS51462"/>
    </source>
</evidence>